<feature type="domain" description="NACHT" evidence="3">
    <location>
        <begin position="425"/>
        <end position="568"/>
    </location>
</feature>
<reference evidence="4 5" key="1">
    <citation type="submission" date="2019-10" db="EMBL/GenBank/DDBJ databases">
        <authorList>
            <person name="Palmer J.M."/>
        </authorList>
    </citation>
    <scope>NUCLEOTIDE SEQUENCE [LARGE SCALE GENOMIC DNA]</scope>
    <source>
        <strain evidence="4 5">TWF694</strain>
    </source>
</reference>
<dbReference type="Gene3D" id="1.25.40.20">
    <property type="entry name" value="Ankyrin repeat-containing domain"/>
    <property type="match status" value="1"/>
</dbReference>
<evidence type="ECO:0000256" key="1">
    <source>
        <dbReference type="ARBA" id="ARBA00022737"/>
    </source>
</evidence>
<dbReference type="InterPro" id="IPR053137">
    <property type="entry name" value="NLR-like"/>
</dbReference>
<accession>A0AAV9WRS8</accession>
<name>A0AAV9WRS8_9PEZI</name>
<dbReference type="PROSITE" id="PS50088">
    <property type="entry name" value="ANK_REPEAT"/>
    <property type="match status" value="8"/>
</dbReference>
<feature type="repeat" description="ANK" evidence="2">
    <location>
        <begin position="943"/>
        <end position="970"/>
    </location>
</feature>
<evidence type="ECO:0000313" key="4">
    <source>
        <dbReference type="EMBL" id="KAK6524033.1"/>
    </source>
</evidence>
<feature type="repeat" description="ANK" evidence="2">
    <location>
        <begin position="1032"/>
        <end position="1064"/>
    </location>
</feature>
<keyword evidence="5" id="KW-1185">Reference proteome</keyword>
<proteinExistence type="predicted"/>
<dbReference type="SUPFAM" id="SSF48403">
    <property type="entry name" value="Ankyrin repeat"/>
    <property type="match status" value="1"/>
</dbReference>
<dbReference type="SMART" id="SM00248">
    <property type="entry name" value="ANK"/>
    <property type="match status" value="9"/>
</dbReference>
<dbReference type="GO" id="GO:0009116">
    <property type="term" value="P:nucleoside metabolic process"/>
    <property type="evidence" value="ECO:0007669"/>
    <property type="project" value="InterPro"/>
</dbReference>
<feature type="repeat" description="ANK" evidence="2">
    <location>
        <begin position="905"/>
        <end position="937"/>
    </location>
</feature>
<dbReference type="InterPro" id="IPR007111">
    <property type="entry name" value="NACHT_NTPase"/>
</dbReference>
<dbReference type="Pfam" id="PF00023">
    <property type="entry name" value="Ank"/>
    <property type="match status" value="1"/>
</dbReference>
<dbReference type="InterPro" id="IPR035994">
    <property type="entry name" value="Nucleoside_phosphorylase_sf"/>
</dbReference>
<dbReference type="InterPro" id="IPR002110">
    <property type="entry name" value="Ankyrin_rpt"/>
</dbReference>
<dbReference type="PROSITE" id="PS50297">
    <property type="entry name" value="ANK_REP_REGION"/>
    <property type="match status" value="6"/>
</dbReference>
<dbReference type="Gene3D" id="3.40.50.1580">
    <property type="entry name" value="Nucleoside phosphorylase domain"/>
    <property type="match status" value="1"/>
</dbReference>
<feature type="repeat" description="ANK" evidence="2">
    <location>
        <begin position="1060"/>
        <end position="1092"/>
    </location>
</feature>
<dbReference type="PANTHER" id="PTHR46082:SF11">
    <property type="entry name" value="AAA+ ATPASE DOMAIN-CONTAINING PROTEIN-RELATED"/>
    <property type="match status" value="1"/>
</dbReference>
<evidence type="ECO:0000259" key="3">
    <source>
        <dbReference type="PROSITE" id="PS50837"/>
    </source>
</evidence>
<gene>
    <name evidence="4" type="ORF">TWF694_005700</name>
</gene>
<organism evidence="4 5">
    <name type="scientific">Orbilia ellipsospora</name>
    <dbReference type="NCBI Taxonomy" id="2528407"/>
    <lineage>
        <taxon>Eukaryota</taxon>
        <taxon>Fungi</taxon>
        <taxon>Dikarya</taxon>
        <taxon>Ascomycota</taxon>
        <taxon>Pezizomycotina</taxon>
        <taxon>Orbiliomycetes</taxon>
        <taxon>Orbiliales</taxon>
        <taxon>Orbiliaceae</taxon>
        <taxon>Orbilia</taxon>
    </lineage>
</organism>
<evidence type="ECO:0000256" key="2">
    <source>
        <dbReference type="PROSITE-ProRule" id="PRU00023"/>
    </source>
</evidence>
<dbReference type="PROSITE" id="PS50837">
    <property type="entry name" value="NACHT"/>
    <property type="match status" value="1"/>
</dbReference>
<feature type="repeat" description="ANK" evidence="2">
    <location>
        <begin position="1088"/>
        <end position="1120"/>
    </location>
</feature>
<dbReference type="Pfam" id="PF24883">
    <property type="entry name" value="NPHP3_N"/>
    <property type="match status" value="1"/>
</dbReference>
<dbReference type="EMBL" id="JAVHJO010000018">
    <property type="protein sequence ID" value="KAK6524033.1"/>
    <property type="molecule type" value="Genomic_DNA"/>
</dbReference>
<dbReference type="Proteomes" id="UP001365542">
    <property type="component" value="Unassembled WGS sequence"/>
</dbReference>
<dbReference type="InterPro" id="IPR036770">
    <property type="entry name" value="Ankyrin_rpt-contain_sf"/>
</dbReference>
<dbReference type="AlphaFoldDB" id="A0AAV9WRS8"/>
<feature type="repeat" description="ANK" evidence="2">
    <location>
        <begin position="1004"/>
        <end position="1036"/>
    </location>
</feature>
<feature type="repeat" description="ANK" evidence="2">
    <location>
        <begin position="971"/>
        <end position="1003"/>
    </location>
</feature>
<dbReference type="InterPro" id="IPR056884">
    <property type="entry name" value="NPHP3-like_N"/>
</dbReference>
<dbReference type="Gene3D" id="3.40.50.300">
    <property type="entry name" value="P-loop containing nucleotide triphosphate hydrolases"/>
    <property type="match status" value="1"/>
</dbReference>
<comment type="caution">
    <text evidence="4">The sequence shown here is derived from an EMBL/GenBank/DDBJ whole genome shotgun (WGS) entry which is preliminary data.</text>
</comment>
<keyword evidence="2" id="KW-0040">ANK repeat</keyword>
<dbReference type="SUPFAM" id="SSF52540">
    <property type="entry name" value="P-loop containing nucleoside triphosphate hydrolases"/>
    <property type="match status" value="1"/>
</dbReference>
<protein>
    <recommendedName>
        <fullName evidence="3">NACHT domain-containing protein</fullName>
    </recommendedName>
</protein>
<dbReference type="GO" id="GO:0003824">
    <property type="term" value="F:catalytic activity"/>
    <property type="evidence" value="ECO:0007669"/>
    <property type="project" value="InterPro"/>
</dbReference>
<feature type="repeat" description="ANK" evidence="2">
    <location>
        <begin position="1116"/>
        <end position="1148"/>
    </location>
</feature>
<dbReference type="PANTHER" id="PTHR46082">
    <property type="entry name" value="ATP/GTP-BINDING PROTEIN-RELATED"/>
    <property type="match status" value="1"/>
</dbReference>
<dbReference type="InterPro" id="IPR027417">
    <property type="entry name" value="P-loop_NTPase"/>
</dbReference>
<dbReference type="SUPFAM" id="SSF53167">
    <property type="entry name" value="Purine and uridine phosphorylases"/>
    <property type="match status" value="1"/>
</dbReference>
<evidence type="ECO:0000313" key="5">
    <source>
        <dbReference type="Proteomes" id="UP001365542"/>
    </source>
</evidence>
<sequence>MPKRSHSDSEEEQATVYNERKKPTGCSIREYTVGWICAIATEGVAARCFLDEEHGRPESLPPDDNNNYILGKIGKHNVVIAVLPAGEYGISSATAVAKDILRSFPSIRIGLMVGIGGGAPSRKHDIRLGDIVVSIPRDGMGGVFQYDFGKSIQDQVFRPTGFQAQPPAFLRTAVEALKTDYEMKGNGFDEAIAHILDKNKRLRKGYSRPEQSSDRLYRSEVVHSLEDGKGCATVCGDDPWSLVEPRPERTDEEDNPAIHYGLIASANQLMKDARIRDKLASERDVLCFEMEAAGLMNHFPCLVVRGICDYSDSHKNKQWQGYAAMTAAAYAKDLLCLIPSNTIENERTAIQAIEALSSIEGITEEIRNDIKHLRVIKENSAINHWLSPPDPSVNYSKASRQRQDGSGSWFLNSNEFSSWKAVRNSLLWLHGKSGCGKTILSSTIIKQLTDEGCQPLIYFFFDFNDAGKQTLENMLRSLVSQLYPTDETKKLESLYHSCQDGRTQPTCESLSETLLSMIEQTKEVWLVIDALDECRTRSSTSSDGLLHWMEGFKKAERTNIHILVTSRPENDIQNSISSFVSAKNVIPIQSDIIAGDISSYIHERVRKSKGFKRWRSHRDVQDEIETMLIEKANGMFRWAACQLDALEGCLDYPSVIETLKSLPETLGETYARILDNIPKSYQQKATRVLQFLTYSKRPLRIEEAIDIIAVNTEGEEYFNPKHRIPDRDEILCYCSSLVVLVTVGDHSYKKEDVVMELQLAHLSVKEYLTSQNENVSESFGREIASGSIATVCLGYLLHLNFDISTEKLVNDYPLAKYCAENWLDFAKVAEATNKQLQKFIRKFFCAHNISYKNWGRLYYNDEVLFNPPLVSYELATPLYYAAYGLLNTVEHLLENRANFNAKGGRYGNPLQVASYNGHKSIVKLLLDRGASINAEGGVYGNSLQAASCNGHKSIVKLLLDRGASINAEGGDYGNSLQAASYNGHESIVKLLLDRGAGINAEGGHYGNSLQVASYNGHESIVKLLLDRGADIDAGHPLASASIRGHENIVRLLLDRGADIDAGDPLAWASLGGHENIVRLLLDRGADIDAGDPLASASLRGHEIIVRLLLDRGADIDAGDPLASASLGGHENIVKLLLDHRVDINARHPLRAALSRGYEKSC</sequence>
<dbReference type="Pfam" id="PF12796">
    <property type="entry name" value="Ank_2"/>
    <property type="match status" value="3"/>
</dbReference>
<keyword evidence="1" id="KW-0677">Repeat</keyword>